<keyword evidence="1" id="KW-0732">Signal</keyword>
<protein>
    <submittedName>
        <fullName evidence="2">Uncharacterized protein</fullName>
    </submittedName>
</protein>
<evidence type="ECO:0000313" key="3">
    <source>
        <dbReference type="Proteomes" id="UP000228809"/>
    </source>
</evidence>
<evidence type="ECO:0000313" key="2">
    <source>
        <dbReference type="EMBL" id="PIT91076.1"/>
    </source>
</evidence>
<evidence type="ECO:0000256" key="1">
    <source>
        <dbReference type="SAM" id="SignalP"/>
    </source>
</evidence>
<feature type="signal peptide" evidence="1">
    <location>
        <begin position="1"/>
        <end position="26"/>
    </location>
</feature>
<accession>A0A2M6WE71</accession>
<feature type="chain" id="PRO_5014954327" evidence="1">
    <location>
        <begin position="27"/>
        <end position="213"/>
    </location>
</feature>
<organism evidence="2 3">
    <name type="scientific">Candidatus Kaiserbacteria bacterium CG10_big_fil_rev_8_21_14_0_10_49_17</name>
    <dbReference type="NCBI Taxonomy" id="1974609"/>
    <lineage>
        <taxon>Bacteria</taxon>
        <taxon>Candidatus Kaiseribacteriota</taxon>
    </lineage>
</organism>
<reference evidence="3" key="1">
    <citation type="submission" date="2017-09" db="EMBL/GenBank/DDBJ databases">
        <title>Depth-based differentiation of microbial function through sediment-hosted aquifers and enrichment of novel symbionts in the deep terrestrial subsurface.</title>
        <authorList>
            <person name="Probst A.J."/>
            <person name="Ladd B."/>
            <person name="Jarett J.K."/>
            <person name="Geller-Mcgrath D.E."/>
            <person name="Sieber C.M.K."/>
            <person name="Emerson J.B."/>
            <person name="Anantharaman K."/>
            <person name="Thomas B.C."/>
            <person name="Malmstrom R."/>
            <person name="Stieglmeier M."/>
            <person name="Klingl A."/>
            <person name="Woyke T."/>
            <person name="Ryan C.M."/>
            <person name="Banfield J.F."/>
        </authorList>
    </citation>
    <scope>NUCLEOTIDE SEQUENCE [LARGE SCALE GENOMIC DNA]</scope>
</reference>
<comment type="caution">
    <text evidence="2">The sequence shown here is derived from an EMBL/GenBank/DDBJ whole genome shotgun (WGS) entry which is preliminary data.</text>
</comment>
<proteinExistence type="predicted"/>
<sequence>MKPQSSIAGAVAILFFVWLSPQTSSAQADCRAAPYTKECLTQMRRELDALKRKVSRLRAKLSRRNHLIEPTLGIYARLRSLYQNGGSARLFRENGKDRDDDPVVTFRVIDGDFIIRVHLVIRSKLGMFPFRYGNICRIKKGVRIYSEKGHYRKVHGYKCLWFDFTRNLKTTPKFISPVIDGESEHGNASQAWRAWADRQFKRFFALAEKDEKS</sequence>
<gene>
    <name evidence="2" type="ORF">COU17_02190</name>
</gene>
<dbReference type="Proteomes" id="UP000228809">
    <property type="component" value="Unassembled WGS sequence"/>
</dbReference>
<name>A0A2M6WE71_9BACT</name>
<dbReference type="EMBL" id="PFBJ01000011">
    <property type="protein sequence ID" value="PIT91076.1"/>
    <property type="molecule type" value="Genomic_DNA"/>
</dbReference>
<dbReference type="AlphaFoldDB" id="A0A2M6WE71"/>